<accession>A0A1M5JVA8</accession>
<feature type="signal peptide" evidence="1">
    <location>
        <begin position="1"/>
        <end position="18"/>
    </location>
</feature>
<dbReference type="PANTHER" id="PTHR42852">
    <property type="entry name" value="THIOL:DISULFIDE INTERCHANGE PROTEIN DSBE"/>
    <property type="match status" value="1"/>
</dbReference>
<dbReference type="AlphaFoldDB" id="A0A1M5JVA8"/>
<dbReference type="STRING" id="947013.SAMN04488109_0307"/>
<dbReference type="InterPro" id="IPR033395">
    <property type="entry name" value="DUF5106"/>
</dbReference>
<dbReference type="Pfam" id="PF13905">
    <property type="entry name" value="Thioredoxin_8"/>
    <property type="match status" value="1"/>
</dbReference>
<dbReference type="EMBL" id="FQWQ01000001">
    <property type="protein sequence ID" value="SHG44542.1"/>
    <property type="molecule type" value="Genomic_DNA"/>
</dbReference>
<dbReference type="CDD" id="cd02966">
    <property type="entry name" value="TlpA_like_family"/>
    <property type="match status" value="1"/>
</dbReference>
<keyword evidence="1" id="KW-0732">Signal</keyword>
<protein>
    <submittedName>
        <fullName evidence="3">Thioredoxin-like</fullName>
    </submittedName>
</protein>
<dbReference type="PANTHER" id="PTHR42852:SF13">
    <property type="entry name" value="PROTEIN DIPZ"/>
    <property type="match status" value="1"/>
</dbReference>
<dbReference type="InterPro" id="IPR012336">
    <property type="entry name" value="Thioredoxin-like_fold"/>
</dbReference>
<reference evidence="3 4" key="1">
    <citation type="submission" date="2016-11" db="EMBL/GenBank/DDBJ databases">
        <authorList>
            <person name="Jaros S."/>
            <person name="Januszkiewicz K."/>
            <person name="Wedrychowicz H."/>
        </authorList>
    </citation>
    <scope>NUCLEOTIDE SEQUENCE [LARGE SCALE GENOMIC DNA]</scope>
    <source>
        <strain evidence="3 4">DSM 24574</strain>
    </source>
</reference>
<evidence type="ECO:0000313" key="3">
    <source>
        <dbReference type="EMBL" id="SHG44542.1"/>
    </source>
</evidence>
<feature type="chain" id="PRO_5012657646" evidence="1">
    <location>
        <begin position="19"/>
        <end position="477"/>
    </location>
</feature>
<dbReference type="SUPFAM" id="SSF52833">
    <property type="entry name" value="Thioredoxin-like"/>
    <property type="match status" value="1"/>
</dbReference>
<keyword evidence="4" id="KW-1185">Reference proteome</keyword>
<name>A0A1M5JVA8_9BACT</name>
<dbReference type="InterPro" id="IPR025380">
    <property type="entry name" value="DUF4369"/>
</dbReference>
<dbReference type="InterPro" id="IPR013766">
    <property type="entry name" value="Thioredoxin_domain"/>
</dbReference>
<proteinExistence type="predicted"/>
<sequence>MRFILIAVAFLVSESCFAQLGHDIHFQVTGLKDTTAYLAYYLGESTYIKDTARVNSKGEFAFTGKEPIQQGIYLLVVNKTRVMEFVVGKNQHFGLKTSTADYIKNMVVKNDVDNKLFFDNLMLRMERQKEAEPYIKVLQDSTLNEEQKKSARDSYSKITEKVIAYQEKLIAGNPETVTAIILKSSKPVKVPDAPRKSDGGIDSTFQLRWYRAHFFDNFDLANDMLTRLPQPEYSRKVNEYLDKLYAPQPDTVFQAIEKIVGTASKNSVTYQYIVRILIQKYWAPEIMGLDEVFVKIYDTYVASGQMDYWVNATFKKTLKEQADRLRKSLVGKKGDNLIMQDSNFKPRSMYDIKNKYTILYIFDPDCGHCKKETPKLVDFYNKLRSKFNVEVYAVNADTSMAKMRNYIKEMKMPWITVNGPRTYVGPYQDHYDANTTPSLYILDDKKKIIGKKIPAEKLEDFFTHYEKFQKAKATQKL</sequence>
<dbReference type="RefSeq" id="WP_178376991.1">
    <property type="nucleotide sequence ID" value="NZ_FQWQ01000001.1"/>
</dbReference>
<evidence type="ECO:0000259" key="2">
    <source>
        <dbReference type="PROSITE" id="PS51352"/>
    </source>
</evidence>
<dbReference type="Proteomes" id="UP000184212">
    <property type="component" value="Unassembled WGS sequence"/>
</dbReference>
<dbReference type="Pfam" id="PF17127">
    <property type="entry name" value="DUF5106"/>
    <property type="match status" value="1"/>
</dbReference>
<dbReference type="Gene3D" id="3.40.30.10">
    <property type="entry name" value="Glutaredoxin"/>
    <property type="match status" value="1"/>
</dbReference>
<organism evidence="3 4">
    <name type="scientific">Chryseolinea serpens</name>
    <dbReference type="NCBI Taxonomy" id="947013"/>
    <lineage>
        <taxon>Bacteria</taxon>
        <taxon>Pseudomonadati</taxon>
        <taxon>Bacteroidota</taxon>
        <taxon>Cytophagia</taxon>
        <taxon>Cytophagales</taxon>
        <taxon>Fulvivirgaceae</taxon>
        <taxon>Chryseolinea</taxon>
    </lineage>
</organism>
<gene>
    <name evidence="3" type="ORF">SAMN04488109_0307</name>
</gene>
<dbReference type="InterPro" id="IPR036249">
    <property type="entry name" value="Thioredoxin-like_sf"/>
</dbReference>
<dbReference type="Pfam" id="PF14289">
    <property type="entry name" value="DUF4369"/>
    <property type="match status" value="1"/>
</dbReference>
<evidence type="ECO:0000256" key="1">
    <source>
        <dbReference type="SAM" id="SignalP"/>
    </source>
</evidence>
<dbReference type="InterPro" id="IPR050553">
    <property type="entry name" value="Thioredoxin_ResA/DsbE_sf"/>
</dbReference>
<dbReference type="PROSITE" id="PS51352">
    <property type="entry name" value="THIOREDOXIN_2"/>
    <property type="match status" value="1"/>
</dbReference>
<feature type="domain" description="Thioredoxin" evidence="2">
    <location>
        <begin position="328"/>
        <end position="467"/>
    </location>
</feature>
<evidence type="ECO:0000313" key="4">
    <source>
        <dbReference type="Proteomes" id="UP000184212"/>
    </source>
</evidence>